<feature type="region of interest" description="Disordered" evidence="1">
    <location>
        <begin position="20"/>
        <end position="50"/>
    </location>
</feature>
<evidence type="ECO:0000256" key="1">
    <source>
        <dbReference type="SAM" id="MobiDB-lite"/>
    </source>
</evidence>
<organism evidence="3 4">
    <name type="scientific">Cutaneotrichosporon spelunceum</name>
    <dbReference type="NCBI Taxonomy" id="1672016"/>
    <lineage>
        <taxon>Eukaryota</taxon>
        <taxon>Fungi</taxon>
        <taxon>Dikarya</taxon>
        <taxon>Basidiomycota</taxon>
        <taxon>Agaricomycotina</taxon>
        <taxon>Tremellomycetes</taxon>
        <taxon>Trichosporonales</taxon>
        <taxon>Trichosporonaceae</taxon>
        <taxon>Cutaneotrichosporon</taxon>
    </lineage>
</organism>
<gene>
    <name evidence="3" type="ORF">CspeluHIS016_0501890</name>
</gene>
<proteinExistence type="predicted"/>
<feature type="chain" id="PRO_5041931535" evidence="2">
    <location>
        <begin position="19"/>
        <end position="264"/>
    </location>
</feature>
<name>A0AAD3TWH6_9TREE</name>
<evidence type="ECO:0000256" key="2">
    <source>
        <dbReference type="SAM" id="SignalP"/>
    </source>
</evidence>
<protein>
    <submittedName>
        <fullName evidence="3">Uncharacterized protein</fullName>
    </submittedName>
</protein>
<dbReference type="AlphaFoldDB" id="A0AAD3TWH6"/>
<dbReference type="InterPro" id="IPR021851">
    <property type="entry name" value="DUF3455"/>
</dbReference>
<reference evidence="3" key="2">
    <citation type="submission" date="2023-06" db="EMBL/GenBank/DDBJ databases">
        <authorList>
            <person name="Kobayashi Y."/>
            <person name="Kayamori A."/>
            <person name="Aoki K."/>
            <person name="Shiwa Y."/>
            <person name="Fujita N."/>
            <person name="Sugita T."/>
            <person name="Iwasaki W."/>
            <person name="Tanaka N."/>
            <person name="Takashima M."/>
        </authorList>
    </citation>
    <scope>NUCLEOTIDE SEQUENCE</scope>
    <source>
        <strain evidence="3">HIS016</strain>
    </source>
</reference>
<dbReference type="PANTHER" id="PTHR35567">
    <property type="entry name" value="MALATE DEHYDROGENASE (AFU_ORTHOLOGUE AFUA_2G13800)"/>
    <property type="match status" value="1"/>
</dbReference>
<comment type="caution">
    <text evidence="3">The sequence shown here is derived from an EMBL/GenBank/DDBJ whole genome shotgun (WGS) entry which is preliminary data.</text>
</comment>
<accession>A0AAD3TWH6</accession>
<reference evidence="3" key="1">
    <citation type="journal article" date="2023" name="BMC Genomics">
        <title>Chromosome-level genome assemblies of Cutaneotrichosporon spp. (Trichosporonales, Basidiomycota) reveal imbalanced evolution between nucleotide sequences and chromosome synteny.</title>
        <authorList>
            <person name="Kobayashi Y."/>
            <person name="Kayamori A."/>
            <person name="Aoki K."/>
            <person name="Shiwa Y."/>
            <person name="Matsutani M."/>
            <person name="Fujita N."/>
            <person name="Sugita T."/>
            <person name="Iwasaki W."/>
            <person name="Tanaka N."/>
            <person name="Takashima M."/>
        </authorList>
    </citation>
    <scope>NUCLEOTIDE SEQUENCE</scope>
    <source>
        <strain evidence="3">HIS016</strain>
    </source>
</reference>
<keyword evidence="2" id="KW-0732">Signal</keyword>
<dbReference type="Pfam" id="PF11937">
    <property type="entry name" value="DUF3455"/>
    <property type="match status" value="1"/>
</dbReference>
<feature type="signal peptide" evidence="2">
    <location>
        <begin position="1"/>
        <end position="18"/>
    </location>
</feature>
<evidence type="ECO:0000313" key="3">
    <source>
        <dbReference type="EMBL" id="GMK58157.1"/>
    </source>
</evidence>
<dbReference type="Proteomes" id="UP001222932">
    <property type="component" value="Unassembled WGS sequence"/>
</dbReference>
<dbReference type="EMBL" id="BTCM01000005">
    <property type="protein sequence ID" value="GMK58157.1"/>
    <property type="molecule type" value="Genomic_DNA"/>
</dbReference>
<sequence length="264" mass="29661">MLAALFTLLPAFTGLAAAAPVPGDHDTSSADDWTPYPDPNPTPAHPDYAWPDHDHKGEAWAPSYKTGCDVSTLHLPKYAYDNHTADWDHGELMVPEDQRLKIVTIGRGVQTYTCKSGVYVSTGAMADLYDTSCILSRADDYQSFAANLPYYAYDAVPYPWPEHENPYRYIKHEFVEYQGENVPKWTRTDGYYMYGKKVGSYSPDEKNIPWLRLEYLPIEAGNEDHLLAKTVLRTDTVGGVPPPSCHEEGKAISVPYAANYYFYA</sequence>
<dbReference type="PANTHER" id="PTHR35567:SF1">
    <property type="entry name" value="CONSERVED FUNGAL PROTEIN (AFU_ORTHOLOGUE AFUA_1G14230)"/>
    <property type="match status" value="1"/>
</dbReference>
<keyword evidence="4" id="KW-1185">Reference proteome</keyword>
<evidence type="ECO:0000313" key="4">
    <source>
        <dbReference type="Proteomes" id="UP001222932"/>
    </source>
</evidence>